<dbReference type="GO" id="GO:0003899">
    <property type="term" value="F:DNA-directed RNA polymerase activity"/>
    <property type="evidence" value="ECO:0007669"/>
    <property type="project" value="UniProtKB-EC"/>
</dbReference>
<feature type="compositionally biased region" description="Polar residues" evidence="16">
    <location>
        <begin position="1541"/>
        <end position="1556"/>
    </location>
</feature>
<feature type="compositionally biased region" description="Basic and acidic residues" evidence="16">
    <location>
        <begin position="1509"/>
        <end position="1527"/>
    </location>
</feature>
<feature type="compositionally biased region" description="Acidic residues" evidence="16">
    <location>
        <begin position="1467"/>
        <end position="1486"/>
    </location>
</feature>
<dbReference type="Gene3D" id="1.10.357.120">
    <property type="match status" value="1"/>
</dbReference>
<dbReference type="PANTHER" id="PTHR19376">
    <property type="entry name" value="DNA-DIRECTED RNA POLYMERASE"/>
    <property type="match status" value="1"/>
</dbReference>
<evidence type="ECO:0000256" key="2">
    <source>
        <dbReference type="ARBA" id="ARBA00006460"/>
    </source>
</evidence>
<comment type="similarity">
    <text evidence="2 15">Belongs to the RNA polymerase beta' chain family.</text>
</comment>
<evidence type="ECO:0000256" key="9">
    <source>
        <dbReference type="ARBA" id="ARBA00022833"/>
    </source>
</evidence>
<dbReference type="InterPro" id="IPR007083">
    <property type="entry name" value="RNA_pol_Rpb1_4"/>
</dbReference>
<dbReference type="Pfam" id="PF05000">
    <property type="entry name" value="RNA_pol_Rpb1_4"/>
    <property type="match status" value="1"/>
</dbReference>
<feature type="compositionally biased region" description="Acidic residues" evidence="16">
    <location>
        <begin position="1242"/>
        <end position="1251"/>
    </location>
</feature>
<dbReference type="InterPro" id="IPR044893">
    <property type="entry name" value="RNA_pol_Rpb1_clamp_domain"/>
</dbReference>
<evidence type="ECO:0000256" key="14">
    <source>
        <dbReference type="ARBA" id="ARBA00053996"/>
    </source>
</evidence>
<dbReference type="InterPro" id="IPR007080">
    <property type="entry name" value="RNA_pol_Rpb1_1"/>
</dbReference>
<name>A0A7M5UY44_9CNID</name>
<dbReference type="Proteomes" id="UP000594262">
    <property type="component" value="Unplaced"/>
</dbReference>
<dbReference type="Gene3D" id="1.10.274.100">
    <property type="entry name" value="RNA polymerase Rpb1, domain 3"/>
    <property type="match status" value="1"/>
</dbReference>
<dbReference type="EnsemblMetazoa" id="CLYHEMT003128.1">
    <property type="protein sequence ID" value="CLYHEMP003128.1"/>
    <property type="gene ID" value="CLYHEMG003128"/>
</dbReference>
<dbReference type="GO" id="GO:0046872">
    <property type="term" value="F:metal ion binding"/>
    <property type="evidence" value="ECO:0007669"/>
    <property type="project" value="UniProtKB-KW"/>
</dbReference>
<sequence>MFHERIQSVNFALYTSDEIKQLSVRRITSTETFDVLGHPVTNGLCDPVLGPAMDLSDRCETCGLSSVHCPGHFGHIELPLPIYHPMFYKLMIKLLRGSCFTCHRLITKLSVTHLFVRQIELLDKEFLTEAQNLDNIYISALAENAHCSTTDIDLQRKVCREIDNFYHEVIANKTESKKSEFTKNLVKARLDIMNGFIKSKLLSTVKECPHCNSIKRNIRQEHNIRIFFKSVAESTVKRAVASKTIDKTKKTSTNSQQQNNEVQEEDMWEAEDEGYEEENKNEENELGDDDPKDSDHENETDLRRRLTNDEYITPEEVKNHFIQLWNTENKAMKCLLGSYKVPDASKKVTTPEIFFLDNIVVPPIRFRPQSAMGDLKFENPQTANLNQILSSCQVLEEILFKIQEGSDEFIPVTYAKKSGQRGPQNRSIPGTTYKEQLNSAWFTLQGDVNRFMDSSLDKLNTSPMPGVKQLLEKKEGLFRKHMMGKRVNYACRSVISPDPFINTDEIGVPMVFASKLTYAQPVTPLNLKQLQEMVINGPNKYPGAVMIELEDGSKRMLPPGKQNEDQRRGLARKLLSSDLPNRNFNANKKVYRHLQNGDVMLLNRQPTLHRPSIMAHKVKVLPKERTLRLHYANCKSYNADFDGDEMNAHFPQSELGRAEAYNLVSTNHNYLSPKDGKPLAGLIQDHVISGVRMTSRNTLFEREEYQQLIYSGLIDKPGRIKLLPPCIRKPKMLWSGKQVFSTILLNIIPKGKFPLNMAGNKAKVSDNNWPKEKAKKSHTPIKDINDPFLLENQVIVRGGELMTGILDKTQYGSTAFSLVHCVYEIYGGETSGKLLSTIARLFTAYLQYTGFTLGVQAILVAESAEEKRREIMNEGRQSGDNSAIEALNMQADIDSEGLFDRVQKAHLTNQGVELRQLDLSMKSRTDAINNKINGVCMRGLIQKFPSNSLQMMVQSGAKGSTVNTMQISCLLGQIELEGRRPPLSMSGRSLPSFQPYDTSPRAGGFVDGRFLTGIRPQEYFFHCMAGREGLIDTAVKTSRSGYLQRCLIKHLEALYVQYDMTVRDGDGSIVQFMYGDDGVDVLKCQYLRQDQFKTVIDNQKAYLSILNPNEVSQAVDVKKAKKIQKKQDKWRRVNGEAYSSTYHHSRSSPFLLYEKETRKKVEKKYPSKETTFLRTKADLKLMERWVKSDGPTKGSYESRCEPILDPIISRHNPSCYFGAVSEEFRNRVRMYTECNPDNKLIEDEEGNESDTESGTNVGKMGKDAFEPMMDIKYLKSLVQPGEAVGLLAGQSIGEPSTQMTLNTFHFAGRGEMNVTLGIPRLREILMTASETIKTPQMDVLIKAGKETEAKQIAKQLTKLKLIDVLQLVSVDECIAKSAEGISKRQFKIRIGILPQYAYEEMTHASPDDILLYMETHFLKMISNAVKRIMLHQRTKTLLTTEKDDSTPKNANRQNEEGDENAPTVAPDEVDDLADLSDEDAENDGGADDVKGRSRRTQFTSYDNPEDREEEIHEKDVDEADEMSRSVPEDEPMLPEDENVVETPTRSTARLHPSLSTSDTRKSRVLRTCGNFIVDYSHDDESSEWCEATFQFDLAGSKVMMINIIEKLAEKAVILEAPGIERAMTSQCKNPSEAGRHRLKCEGVNLRQLWRFPDILELGTLYSNNIHKIAKAYGIEAGRRVLIKEVQDVFKVYGIEIDPRHLSLIADYMTFEGVYRPFNRFGIESNPFPFQKMSFETSMSFLKTAAAFGQADELGSPSSRIIVGRVINQGTGMMDLLPKLTV</sequence>
<dbReference type="Pfam" id="PF00623">
    <property type="entry name" value="RNA_pol_Rpb1_2"/>
    <property type="match status" value="1"/>
</dbReference>
<evidence type="ECO:0000256" key="12">
    <source>
        <dbReference type="ARBA" id="ARBA00023242"/>
    </source>
</evidence>
<dbReference type="InterPro" id="IPR000722">
    <property type="entry name" value="RNA_pol_asu"/>
</dbReference>
<evidence type="ECO:0000256" key="5">
    <source>
        <dbReference type="ARBA" id="ARBA00022553"/>
    </source>
</evidence>
<evidence type="ECO:0000256" key="4">
    <source>
        <dbReference type="ARBA" id="ARBA00022478"/>
    </source>
</evidence>
<evidence type="ECO:0000256" key="1">
    <source>
        <dbReference type="ARBA" id="ARBA00004604"/>
    </source>
</evidence>
<dbReference type="Gene3D" id="2.40.40.20">
    <property type="match status" value="1"/>
</dbReference>
<dbReference type="GO" id="GO:0003677">
    <property type="term" value="F:DNA binding"/>
    <property type="evidence" value="ECO:0007669"/>
    <property type="project" value="InterPro"/>
</dbReference>
<dbReference type="InterPro" id="IPR006592">
    <property type="entry name" value="RNA_pol_N"/>
</dbReference>
<comment type="function">
    <text evidence="14">DNA-dependent RNA polymerase catalyzes the transcription of DNA into RNA using the four ribonucleoside triphosphates as substrates. Largest and catalytic core component of RNA polymerase I which synthesizes ribosomal RNA precursors. Forms the polymerase active center together with the second largest subunit. A single stranded DNA template strand of the promoter is positioned within the central active site cleft of Pol I. A bridging helix emanates from RPA1 and crosses the cleft near the catalytic site and is thought to promote translocation of Pol I by acting as a ratchet that moves the RNA-DNA hybrid through the active site by switching from straight to bent conformations at each step of nucleotide addition.</text>
</comment>
<dbReference type="Pfam" id="PF04998">
    <property type="entry name" value="RNA_pol_Rpb1_5"/>
    <property type="match status" value="1"/>
</dbReference>
<dbReference type="Gene3D" id="4.10.860.120">
    <property type="entry name" value="RNA polymerase II, clamp domain"/>
    <property type="match status" value="1"/>
</dbReference>
<dbReference type="CDD" id="cd02735">
    <property type="entry name" value="RNAP_I_Rpa1_C"/>
    <property type="match status" value="1"/>
</dbReference>
<dbReference type="InterPro" id="IPR038120">
    <property type="entry name" value="Rpb1_funnel_sf"/>
</dbReference>
<feature type="compositionally biased region" description="Low complexity" evidence="16">
    <location>
        <begin position="251"/>
        <end position="261"/>
    </location>
</feature>
<feature type="compositionally biased region" description="Acidic residues" evidence="16">
    <location>
        <begin position="262"/>
        <end position="276"/>
    </location>
</feature>
<dbReference type="Gene3D" id="1.10.132.30">
    <property type="match status" value="1"/>
</dbReference>
<keyword evidence="8" id="KW-0479">Metal-binding</keyword>
<dbReference type="SMART" id="SM00663">
    <property type="entry name" value="RPOLA_N"/>
    <property type="match status" value="1"/>
</dbReference>
<comment type="catalytic activity">
    <reaction evidence="13 15">
        <text>RNA(n) + a ribonucleoside 5'-triphosphate = RNA(n+1) + diphosphate</text>
        <dbReference type="Rhea" id="RHEA:21248"/>
        <dbReference type="Rhea" id="RHEA-COMP:14527"/>
        <dbReference type="Rhea" id="RHEA-COMP:17342"/>
        <dbReference type="ChEBI" id="CHEBI:33019"/>
        <dbReference type="ChEBI" id="CHEBI:61557"/>
        <dbReference type="ChEBI" id="CHEBI:140395"/>
        <dbReference type="EC" id="2.7.7.6"/>
    </reaction>
</comment>
<keyword evidence="6 15" id="KW-0808">Transferase</keyword>
<feature type="region of interest" description="Disordered" evidence="16">
    <location>
        <begin position="244"/>
        <end position="307"/>
    </location>
</feature>
<dbReference type="GeneID" id="136814367"/>
<evidence type="ECO:0000256" key="6">
    <source>
        <dbReference type="ARBA" id="ARBA00022679"/>
    </source>
</evidence>
<dbReference type="Gene3D" id="6.10.250.2940">
    <property type="match status" value="1"/>
</dbReference>
<dbReference type="InterPro" id="IPR007081">
    <property type="entry name" value="RNA_pol_Rpb1_5"/>
</dbReference>
<keyword evidence="10" id="KW-0460">Magnesium</keyword>
<evidence type="ECO:0000313" key="18">
    <source>
        <dbReference type="EnsemblMetazoa" id="CLYHEMP003128.1"/>
    </source>
</evidence>
<dbReference type="FunFam" id="1.10.274.100:FF:000012">
    <property type="entry name" value="DNA-directed RNA polymerase subunit"/>
    <property type="match status" value="1"/>
</dbReference>
<evidence type="ECO:0000256" key="3">
    <source>
        <dbReference type="ARBA" id="ARBA00011251"/>
    </source>
</evidence>
<keyword evidence="19" id="KW-1185">Reference proteome</keyword>
<dbReference type="Gene3D" id="3.30.1490.180">
    <property type="entry name" value="RNA polymerase ii"/>
    <property type="match status" value="1"/>
</dbReference>
<evidence type="ECO:0000256" key="7">
    <source>
        <dbReference type="ARBA" id="ARBA00022695"/>
    </source>
</evidence>
<feature type="domain" description="RNA polymerase N-terminal" evidence="17">
    <location>
        <begin position="352"/>
        <end position="694"/>
    </location>
</feature>
<dbReference type="GO" id="GO:0006351">
    <property type="term" value="P:DNA-templated transcription"/>
    <property type="evidence" value="ECO:0007669"/>
    <property type="project" value="InterPro"/>
</dbReference>
<evidence type="ECO:0000256" key="8">
    <source>
        <dbReference type="ARBA" id="ARBA00022723"/>
    </source>
</evidence>
<evidence type="ECO:0000256" key="13">
    <source>
        <dbReference type="ARBA" id="ARBA00048552"/>
    </source>
</evidence>
<dbReference type="GO" id="GO:0005736">
    <property type="term" value="C:RNA polymerase I complex"/>
    <property type="evidence" value="ECO:0007669"/>
    <property type="project" value="UniProtKB-ARBA"/>
</dbReference>
<keyword evidence="11 15" id="KW-0804">Transcription</keyword>
<keyword evidence="4 15" id="KW-0240">DNA-directed RNA polymerase</keyword>
<organism evidence="18 19">
    <name type="scientific">Clytia hemisphaerica</name>
    <dbReference type="NCBI Taxonomy" id="252671"/>
    <lineage>
        <taxon>Eukaryota</taxon>
        <taxon>Metazoa</taxon>
        <taxon>Cnidaria</taxon>
        <taxon>Hydrozoa</taxon>
        <taxon>Hydroidolina</taxon>
        <taxon>Leptothecata</taxon>
        <taxon>Obeliida</taxon>
        <taxon>Clytiidae</taxon>
        <taxon>Clytia</taxon>
    </lineage>
</organism>
<dbReference type="Gene3D" id="1.10.150.390">
    <property type="match status" value="1"/>
</dbReference>
<reference evidence="18" key="1">
    <citation type="submission" date="2021-01" db="UniProtKB">
        <authorList>
            <consortium name="EnsemblMetazoa"/>
        </authorList>
    </citation>
    <scope>IDENTIFICATION</scope>
</reference>
<feature type="compositionally biased region" description="Acidic residues" evidence="16">
    <location>
        <begin position="1528"/>
        <end position="1539"/>
    </location>
</feature>
<evidence type="ECO:0000259" key="17">
    <source>
        <dbReference type="SMART" id="SM00663"/>
    </source>
</evidence>
<evidence type="ECO:0000256" key="10">
    <source>
        <dbReference type="ARBA" id="ARBA00022842"/>
    </source>
</evidence>
<protein>
    <recommendedName>
        <fullName evidence="15">DNA-directed RNA polymerase subunit</fullName>
        <ecNumber evidence="15">2.7.7.6</ecNumber>
    </recommendedName>
</protein>
<feature type="region of interest" description="Disordered" evidence="16">
    <location>
        <begin position="1438"/>
        <end position="1556"/>
    </location>
</feature>
<dbReference type="Gene3D" id="3.30.70.2850">
    <property type="match status" value="1"/>
</dbReference>
<feature type="compositionally biased region" description="Basic and acidic residues" evidence="16">
    <location>
        <begin position="293"/>
        <end position="307"/>
    </location>
</feature>
<keyword evidence="9" id="KW-0862">Zinc</keyword>
<keyword evidence="7 15" id="KW-0548">Nucleotidyltransferase</keyword>
<dbReference type="SUPFAM" id="SSF64484">
    <property type="entry name" value="beta and beta-prime subunits of DNA dependent RNA-polymerase"/>
    <property type="match status" value="1"/>
</dbReference>
<dbReference type="RefSeq" id="XP_066926998.1">
    <property type="nucleotide sequence ID" value="XM_067070897.1"/>
</dbReference>
<dbReference type="Pfam" id="PF04983">
    <property type="entry name" value="RNA_pol_Rpb1_3"/>
    <property type="match status" value="1"/>
</dbReference>
<comment type="subunit">
    <text evidence="3">Component of the RNA polymerase I (Pol I) complex consisting of at least 13 subunits.</text>
</comment>
<keyword evidence="12" id="KW-0539">Nucleus</keyword>
<dbReference type="InterPro" id="IPR015699">
    <property type="entry name" value="DNA-dir_RNA_pol1_lsu_N"/>
</dbReference>
<evidence type="ECO:0000256" key="11">
    <source>
        <dbReference type="ARBA" id="ARBA00023163"/>
    </source>
</evidence>
<proteinExistence type="inferred from homology"/>
<dbReference type="Pfam" id="PF04997">
    <property type="entry name" value="RNA_pol_Rpb1_1"/>
    <property type="match status" value="1"/>
</dbReference>
<evidence type="ECO:0000256" key="15">
    <source>
        <dbReference type="RuleBase" id="RU004279"/>
    </source>
</evidence>
<dbReference type="EC" id="2.7.7.6" evidence="15"/>
<dbReference type="FunFam" id="4.10.860.120:FF:000006">
    <property type="entry name" value="DNA-directed RNA polymerase subunit"/>
    <property type="match status" value="1"/>
</dbReference>
<dbReference type="InterPro" id="IPR007066">
    <property type="entry name" value="RNA_pol_Rpb1_3"/>
</dbReference>
<dbReference type="InterPro" id="IPR045867">
    <property type="entry name" value="DNA-dir_RpoC_beta_prime"/>
</dbReference>
<dbReference type="InterPro" id="IPR042102">
    <property type="entry name" value="RNA_pol_Rpb1_3_sf"/>
</dbReference>
<comment type="subcellular location">
    <subcellularLocation>
        <location evidence="1">Nucleus</location>
        <location evidence="1">Nucleolus</location>
    </subcellularLocation>
</comment>
<keyword evidence="5" id="KW-0597">Phosphoprotein</keyword>
<feature type="region of interest" description="Disordered" evidence="16">
    <location>
        <begin position="1239"/>
        <end position="1259"/>
    </location>
</feature>
<accession>A0A7M5UY44</accession>
<dbReference type="PANTHER" id="PTHR19376:SF11">
    <property type="entry name" value="DNA-DIRECTED RNA POLYMERASE I SUBUNIT RPA1"/>
    <property type="match status" value="1"/>
</dbReference>
<dbReference type="OrthoDB" id="270392at2759"/>
<dbReference type="FunFam" id="2.40.40.20:FF:000019">
    <property type="entry name" value="DNA-directed RNA polymerase II subunit RPB1"/>
    <property type="match status" value="1"/>
</dbReference>
<dbReference type="InterPro" id="IPR047107">
    <property type="entry name" value="DNA-dir_RNA_pol1_lsu_C"/>
</dbReference>
<dbReference type="CDD" id="cd01435">
    <property type="entry name" value="RNAP_I_RPA1_N"/>
    <property type="match status" value="1"/>
</dbReference>
<evidence type="ECO:0000313" key="19">
    <source>
        <dbReference type="Proteomes" id="UP000594262"/>
    </source>
</evidence>
<evidence type="ECO:0000256" key="16">
    <source>
        <dbReference type="SAM" id="MobiDB-lite"/>
    </source>
</evidence>